<dbReference type="GO" id="GO:0030288">
    <property type="term" value="C:outer membrane-bounded periplasmic space"/>
    <property type="evidence" value="ECO:0007669"/>
    <property type="project" value="TreeGrafter"/>
</dbReference>
<dbReference type="GO" id="GO:0017089">
    <property type="term" value="F:glycolipid transfer activity"/>
    <property type="evidence" value="ECO:0007669"/>
    <property type="project" value="TreeGrafter"/>
</dbReference>
<dbReference type="Pfam" id="PF03968">
    <property type="entry name" value="LptD_N"/>
    <property type="match status" value="2"/>
</dbReference>
<organism evidence="4 5">
    <name type="scientific">Ferruginivarius sediminum</name>
    <dbReference type="NCBI Taxonomy" id="2661937"/>
    <lineage>
        <taxon>Bacteria</taxon>
        <taxon>Pseudomonadati</taxon>
        <taxon>Pseudomonadota</taxon>
        <taxon>Alphaproteobacteria</taxon>
        <taxon>Rhodospirillales</taxon>
        <taxon>Rhodospirillaceae</taxon>
        <taxon>Ferruginivarius</taxon>
    </lineage>
</organism>
<comment type="caution">
    <text evidence="4">The sequence shown here is derived from an EMBL/GenBank/DDBJ whole genome shotgun (WGS) entry which is preliminary data.</text>
</comment>
<sequence length="286" mass="30585">MPATLPPASAQGLSGSGSGPLQIEAEEGLEWRRDEQLYIARGNAKATRGQLTVHADELIAHYRKTDGNAGAGNATSTDSGATSGDTEIFRIDAVGNVRIVGENETAYGDRGTYDIDQAVVVLTGEDLRFEAAEETITAEDSLEYWRAKDMAVARGNAVALQGERRIAADVLTAYFGEADENDQRGVDRIEAFDNVRISTKEEFARGDKGVYNAKTEIARLYGDVKLTRGDNQLNGGYAEVNLKTGVSKLMGAPPNAAERNRVKALLKPEGKGSEMPEEVGSGNGSQ</sequence>
<dbReference type="PANTHER" id="PTHR36504:SF1">
    <property type="entry name" value="LIPOPOLYSACCHARIDE EXPORT SYSTEM PROTEIN LPTA"/>
    <property type="match status" value="1"/>
</dbReference>
<evidence type="ECO:0000313" key="4">
    <source>
        <dbReference type="EMBL" id="RDD61572.1"/>
    </source>
</evidence>
<dbReference type="AlphaFoldDB" id="A0A369T9N4"/>
<dbReference type="GO" id="GO:0009279">
    <property type="term" value="C:cell outer membrane"/>
    <property type="evidence" value="ECO:0007669"/>
    <property type="project" value="TreeGrafter"/>
</dbReference>
<protein>
    <recommendedName>
        <fullName evidence="3">Organic solvent tolerance-like N-terminal domain-containing protein</fullName>
    </recommendedName>
</protein>
<feature type="region of interest" description="Disordered" evidence="2">
    <location>
        <begin position="266"/>
        <end position="286"/>
    </location>
</feature>
<feature type="domain" description="Organic solvent tolerance-like N-terminal" evidence="3">
    <location>
        <begin position="140"/>
        <end position="245"/>
    </location>
</feature>
<proteinExistence type="predicted"/>
<feature type="domain" description="Organic solvent tolerance-like N-terminal" evidence="3">
    <location>
        <begin position="23"/>
        <end position="139"/>
    </location>
</feature>
<dbReference type="GO" id="GO:0015920">
    <property type="term" value="P:lipopolysaccharide transport"/>
    <property type="evidence" value="ECO:0007669"/>
    <property type="project" value="TreeGrafter"/>
</dbReference>
<dbReference type="Gene3D" id="2.60.450.10">
    <property type="entry name" value="Lipopolysaccharide (LPS) transport protein A like domain"/>
    <property type="match status" value="2"/>
</dbReference>
<dbReference type="InterPro" id="IPR005653">
    <property type="entry name" value="OstA-like_N"/>
</dbReference>
<accession>A0A369T9N4</accession>
<gene>
    <name evidence="4" type="ORF">DRB17_12590</name>
</gene>
<dbReference type="PANTHER" id="PTHR36504">
    <property type="entry name" value="LIPOPOLYSACCHARIDE EXPORT SYSTEM PROTEIN LPTA"/>
    <property type="match status" value="1"/>
</dbReference>
<evidence type="ECO:0000256" key="1">
    <source>
        <dbReference type="ARBA" id="ARBA00022729"/>
    </source>
</evidence>
<evidence type="ECO:0000313" key="5">
    <source>
        <dbReference type="Proteomes" id="UP000253941"/>
    </source>
</evidence>
<evidence type="ECO:0000259" key="3">
    <source>
        <dbReference type="Pfam" id="PF03968"/>
    </source>
</evidence>
<evidence type="ECO:0000256" key="2">
    <source>
        <dbReference type="SAM" id="MobiDB-lite"/>
    </source>
</evidence>
<keyword evidence="1" id="KW-0732">Signal</keyword>
<dbReference type="EMBL" id="QPMH01000011">
    <property type="protein sequence ID" value="RDD61572.1"/>
    <property type="molecule type" value="Genomic_DNA"/>
</dbReference>
<dbReference type="Proteomes" id="UP000253941">
    <property type="component" value="Unassembled WGS sequence"/>
</dbReference>
<dbReference type="InterPro" id="IPR052037">
    <property type="entry name" value="LPS_export_LptA"/>
</dbReference>
<keyword evidence="5" id="KW-1185">Reference proteome</keyword>
<feature type="region of interest" description="Disordered" evidence="2">
    <location>
        <begin position="1"/>
        <end position="21"/>
    </location>
</feature>
<reference evidence="4 5" key="1">
    <citation type="submission" date="2018-07" db="EMBL/GenBank/DDBJ databases">
        <title>Venubactetium sediminum gen. nov., sp. nov., isolated from a marine solar saltern.</title>
        <authorList>
            <person name="Wang S."/>
        </authorList>
    </citation>
    <scope>NUCLEOTIDE SEQUENCE [LARGE SCALE GENOMIC DNA]</scope>
    <source>
        <strain evidence="4 5">WD2A32</strain>
    </source>
</reference>
<name>A0A369T9N4_9PROT</name>